<dbReference type="GO" id="GO:0016787">
    <property type="term" value="F:hydrolase activity"/>
    <property type="evidence" value="ECO:0007669"/>
    <property type="project" value="UniProtKB-KW"/>
</dbReference>
<dbReference type="EMBL" id="BCLY01000004">
    <property type="protein sequence ID" value="GAQ03986.1"/>
    <property type="molecule type" value="Genomic_DNA"/>
</dbReference>
<accession>A0AAN4PDD5</accession>
<gene>
    <name evidence="5" type="ORF">ALT_1307</name>
</gene>
<dbReference type="Gene3D" id="3.40.718.10">
    <property type="entry name" value="Isopropylmalate Dehydrogenase"/>
    <property type="match status" value="1"/>
</dbReference>
<dbReference type="AlphaFoldDB" id="A0AAN4PDD5"/>
<dbReference type="Pfam" id="PF00857">
    <property type="entry name" value="Isochorismatase"/>
    <property type="match status" value="1"/>
</dbReference>
<sequence length="565" mass="62293">MPIFTTAMSSIQVGLAVGNGTGPELAAVFERIIQSLTAPYNVTVTFLRSSRIYNSYSSLLAINDTDAVTEETLADAAHYRQFCKEAVSCGVRAIFRTSISAQALYLVREQLQAIKVEHFVLSPNSSILLVRDQAQGFYSGANSVNTSKDAVSRTVHFSKAIFTRILSYALARANQLWGTTNSVTMVYKFHLFDGLFHTWATEWERTFGVTIRFVQGDTMNRDLLAFGVSGHNLVISGNEYADIMQTILLDRFGLGAQESACAENVYLHPDVQGLSEYQTAHGSADDLVGRGVVNPTATIRAAAAVLEDQAGCAGVKRKVDGMLGDLGARGIGTPDQGGTATTERFVEAFLQRLNQPLDTHNYEICRFRGKRTAMVVVDFQNDFVTQYKNQSAMARVAANIPRVVEWARQARIEVIFVRFLGDEQFQSLSWRHRNQTQGRLPWCVQGTWGAEVFGSVTVHEGEPVFDKKAKFDPFLTAEFAQYIAARGFEQLVVVGLYTDVCVDATVRGAFQRGLWTTLVSECTAALHFSEEQMLAYMQRVYGSEVVMMDDLLATGNENGPVSPSG</sequence>
<reference evidence="5 6" key="1">
    <citation type="submission" date="2015-11" db="EMBL/GenBank/DDBJ databases">
        <title>Aspergillus lentulus strain IFM 54703T.</title>
        <authorList>
            <person name="Kusuya Y."/>
            <person name="Sakai K."/>
            <person name="Kamei K."/>
            <person name="Takahashi H."/>
            <person name="Yaguchi T."/>
        </authorList>
    </citation>
    <scope>NUCLEOTIDE SEQUENCE [LARGE SCALE GENOMIC DNA]</scope>
    <source>
        <strain evidence="5 6">IFM 54703</strain>
    </source>
</reference>
<dbReference type="CDD" id="cd00431">
    <property type="entry name" value="cysteine_hydrolases"/>
    <property type="match status" value="1"/>
</dbReference>
<dbReference type="InterPro" id="IPR036380">
    <property type="entry name" value="Isochorismatase-like_sf"/>
</dbReference>
<comment type="caution">
    <text evidence="5">The sequence shown here is derived from an EMBL/GenBank/DDBJ whole genome shotgun (WGS) entry which is preliminary data.</text>
</comment>
<dbReference type="SUPFAM" id="SSF52499">
    <property type="entry name" value="Isochorismatase-like hydrolases"/>
    <property type="match status" value="1"/>
</dbReference>
<dbReference type="Gene3D" id="3.40.50.850">
    <property type="entry name" value="Isochorismatase-like"/>
    <property type="match status" value="1"/>
</dbReference>
<dbReference type="InterPro" id="IPR050272">
    <property type="entry name" value="Isochorismatase-like_hydrls"/>
</dbReference>
<organism evidence="5 6">
    <name type="scientific">Aspergillus lentulus</name>
    <dbReference type="NCBI Taxonomy" id="293939"/>
    <lineage>
        <taxon>Eukaryota</taxon>
        <taxon>Fungi</taxon>
        <taxon>Dikarya</taxon>
        <taxon>Ascomycota</taxon>
        <taxon>Pezizomycotina</taxon>
        <taxon>Eurotiomycetes</taxon>
        <taxon>Eurotiomycetidae</taxon>
        <taxon>Eurotiales</taxon>
        <taxon>Aspergillaceae</taxon>
        <taxon>Aspergillus</taxon>
        <taxon>Aspergillus subgen. Fumigati</taxon>
    </lineage>
</organism>
<comment type="similarity">
    <text evidence="1">Belongs to the isochorismatase family.</text>
</comment>
<proteinExistence type="inferred from homology"/>
<evidence type="ECO:0000256" key="2">
    <source>
        <dbReference type="ARBA" id="ARBA00007769"/>
    </source>
</evidence>
<dbReference type="SMART" id="SM01329">
    <property type="entry name" value="Iso_dh"/>
    <property type="match status" value="1"/>
</dbReference>
<evidence type="ECO:0000256" key="3">
    <source>
        <dbReference type="ARBA" id="ARBA00022801"/>
    </source>
</evidence>
<evidence type="ECO:0000313" key="6">
    <source>
        <dbReference type="Proteomes" id="UP000051487"/>
    </source>
</evidence>
<dbReference type="PANTHER" id="PTHR43540">
    <property type="entry name" value="PEROXYUREIDOACRYLATE/UREIDOACRYLATE AMIDOHYDROLASE-RELATED"/>
    <property type="match status" value="1"/>
</dbReference>
<dbReference type="PANTHER" id="PTHR43540:SF1">
    <property type="entry name" value="ISOCHORISMATASE HYDROLASE"/>
    <property type="match status" value="1"/>
</dbReference>
<evidence type="ECO:0000256" key="1">
    <source>
        <dbReference type="ARBA" id="ARBA00006336"/>
    </source>
</evidence>
<dbReference type="InterPro" id="IPR024084">
    <property type="entry name" value="IsoPropMal-DH-like_dom"/>
</dbReference>
<dbReference type="Proteomes" id="UP000051487">
    <property type="component" value="Unassembled WGS sequence"/>
</dbReference>
<protein>
    <recommendedName>
        <fullName evidence="4">Isopropylmalate dehydrogenase-like domain-containing protein</fullName>
    </recommendedName>
</protein>
<keyword evidence="3" id="KW-0378">Hydrolase</keyword>
<comment type="similarity">
    <text evidence="2">Belongs to the isocitrate and isopropylmalate dehydrogenases family.</text>
</comment>
<dbReference type="SUPFAM" id="SSF53659">
    <property type="entry name" value="Isocitrate/Isopropylmalate dehydrogenase-like"/>
    <property type="match status" value="1"/>
</dbReference>
<dbReference type="Pfam" id="PF00180">
    <property type="entry name" value="Iso_dh"/>
    <property type="match status" value="1"/>
</dbReference>
<name>A0AAN4PDD5_ASPLE</name>
<evidence type="ECO:0000313" key="5">
    <source>
        <dbReference type="EMBL" id="GAQ03986.1"/>
    </source>
</evidence>
<dbReference type="InterPro" id="IPR000868">
    <property type="entry name" value="Isochorismatase-like_dom"/>
</dbReference>
<feature type="domain" description="Isopropylmalate dehydrogenase-like" evidence="4">
    <location>
        <begin position="12"/>
        <end position="349"/>
    </location>
</feature>
<evidence type="ECO:0000259" key="4">
    <source>
        <dbReference type="SMART" id="SM01329"/>
    </source>
</evidence>